<accession>A0ABD5EX23</accession>
<organism evidence="1 2">
    <name type="scientific">Streptomyces doudnae</name>
    <dbReference type="NCBI Taxonomy" id="3075536"/>
    <lineage>
        <taxon>Bacteria</taxon>
        <taxon>Bacillati</taxon>
        <taxon>Actinomycetota</taxon>
        <taxon>Actinomycetes</taxon>
        <taxon>Kitasatosporales</taxon>
        <taxon>Streptomycetaceae</taxon>
        <taxon>Streptomyces</taxon>
    </lineage>
</organism>
<dbReference type="InterPro" id="IPR035936">
    <property type="entry name" value="BB2672"/>
</dbReference>
<protein>
    <submittedName>
        <fullName evidence="1">Amino acid synthesis family protein</fullName>
    </submittedName>
</protein>
<sequence>MNQRFAKRTGWVDLWRRAVGVRVRKIVKLLDETRLENGRDVEPVHRVAFVGAVIENPYPSEYVQDLVTLADELGAEIGALIGPACVELLGGEVEAFGKAALVGIGGEVEHGSALIHNLRFGNVFRSAAGGTELLPAAEKVGLPGSPIDIPLKHKLDAKTRSHHQTVTLQLADVPRPREILVVCAAANAGRPLARLASFGAETRAK</sequence>
<dbReference type="AlphaFoldDB" id="A0ABD5EX23"/>
<reference evidence="2" key="1">
    <citation type="submission" date="2023-07" db="EMBL/GenBank/DDBJ databases">
        <title>30 novel species of actinomycetes from the DSMZ collection.</title>
        <authorList>
            <person name="Nouioui I."/>
        </authorList>
    </citation>
    <scope>NUCLEOTIDE SEQUENCE [LARGE SCALE GENOMIC DNA]</scope>
    <source>
        <strain evidence="2">DSM 41981</strain>
    </source>
</reference>
<keyword evidence="2" id="KW-1185">Reference proteome</keyword>
<dbReference type="EMBL" id="JAVRES010000020">
    <property type="protein sequence ID" value="MDT0438783.1"/>
    <property type="molecule type" value="Genomic_DNA"/>
</dbReference>
<dbReference type="RefSeq" id="WP_093832045.1">
    <property type="nucleotide sequence ID" value="NZ_JAVRES010000020.1"/>
</dbReference>
<gene>
    <name evidence="1" type="ORF">RM877_29355</name>
</gene>
<comment type="caution">
    <text evidence="1">The sequence shown here is derived from an EMBL/GenBank/DDBJ whole genome shotgun (WGS) entry which is preliminary data.</text>
</comment>
<dbReference type="Pfam" id="PF06684">
    <property type="entry name" value="AA_synth"/>
    <property type="match status" value="1"/>
</dbReference>
<dbReference type="Gene3D" id="3.30.1330.110">
    <property type="entry name" value="BB2672"/>
    <property type="match status" value="1"/>
</dbReference>
<name>A0ABD5EX23_9ACTN</name>
<evidence type="ECO:0000313" key="1">
    <source>
        <dbReference type="EMBL" id="MDT0438783.1"/>
    </source>
</evidence>
<evidence type="ECO:0000313" key="2">
    <source>
        <dbReference type="Proteomes" id="UP001183535"/>
    </source>
</evidence>
<dbReference type="InterPro" id="IPR009569">
    <property type="entry name" value="AA_synth_put"/>
</dbReference>
<dbReference type="SUPFAM" id="SSF160519">
    <property type="entry name" value="BB2672-like"/>
    <property type="match status" value="1"/>
</dbReference>
<dbReference type="Proteomes" id="UP001183535">
    <property type="component" value="Unassembled WGS sequence"/>
</dbReference>
<proteinExistence type="predicted"/>